<keyword evidence="3" id="KW-1185">Reference proteome</keyword>
<organism evidence="2 3">
    <name type="scientific">Portunus trituberculatus</name>
    <name type="common">Swimming crab</name>
    <name type="synonym">Neptunus trituberculatus</name>
    <dbReference type="NCBI Taxonomy" id="210409"/>
    <lineage>
        <taxon>Eukaryota</taxon>
        <taxon>Metazoa</taxon>
        <taxon>Ecdysozoa</taxon>
        <taxon>Arthropoda</taxon>
        <taxon>Crustacea</taxon>
        <taxon>Multicrustacea</taxon>
        <taxon>Malacostraca</taxon>
        <taxon>Eumalacostraca</taxon>
        <taxon>Eucarida</taxon>
        <taxon>Decapoda</taxon>
        <taxon>Pleocyemata</taxon>
        <taxon>Brachyura</taxon>
        <taxon>Eubrachyura</taxon>
        <taxon>Portunoidea</taxon>
        <taxon>Portunidae</taxon>
        <taxon>Portuninae</taxon>
        <taxon>Portunus</taxon>
    </lineage>
</organism>
<feature type="region of interest" description="Disordered" evidence="1">
    <location>
        <begin position="1"/>
        <end position="44"/>
    </location>
</feature>
<gene>
    <name evidence="2" type="ORF">E2C01_029039</name>
</gene>
<name>A0A5B7ERR9_PORTR</name>
<comment type="caution">
    <text evidence="2">The sequence shown here is derived from an EMBL/GenBank/DDBJ whole genome shotgun (WGS) entry which is preliminary data.</text>
</comment>
<proteinExistence type="predicted"/>
<dbReference type="Proteomes" id="UP000324222">
    <property type="component" value="Unassembled WGS sequence"/>
</dbReference>
<protein>
    <submittedName>
        <fullName evidence="2">Uncharacterized protein</fullName>
    </submittedName>
</protein>
<evidence type="ECO:0000313" key="2">
    <source>
        <dbReference type="EMBL" id="MPC35613.1"/>
    </source>
</evidence>
<evidence type="ECO:0000313" key="3">
    <source>
        <dbReference type="Proteomes" id="UP000324222"/>
    </source>
</evidence>
<feature type="compositionally biased region" description="Polar residues" evidence="1">
    <location>
        <begin position="95"/>
        <end position="109"/>
    </location>
</feature>
<feature type="region of interest" description="Disordered" evidence="1">
    <location>
        <begin position="75"/>
        <end position="109"/>
    </location>
</feature>
<dbReference type="AlphaFoldDB" id="A0A5B7ERR9"/>
<dbReference type="EMBL" id="VSRR010003313">
    <property type="protein sequence ID" value="MPC35613.1"/>
    <property type="molecule type" value="Genomic_DNA"/>
</dbReference>
<sequence length="109" mass="12290">MMRSLSNGGHRRGSVKSYPPVVLGLRDRSHSLSGNSRPARRERHLPRRLLPLDSERPTPRYFGFFTKMRTAAKTDNSRGTAFGGEAVTQPGRGTKTLTHSYQQLQNEPR</sequence>
<evidence type="ECO:0000256" key="1">
    <source>
        <dbReference type="SAM" id="MobiDB-lite"/>
    </source>
</evidence>
<accession>A0A5B7ERR9</accession>
<reference evidence="2 3" key="1">
    <citation type="submission" date="2019-05" db="EMBL/GenBank/DDBJ databases">
        <title>Another draft genome of Portunus trituberculatus and its Hox gene families provides insights of decapod evolution.</title>
        <authorList>
            <person name="Jeong J.-H."/>
            <person name="Song I."/>
            <person name="Kim S."/>
            <person name="Choi T."/>
            <person name="Kim D."/>
            <person name="Ryu S."/>
            <person name="Kim W."/>
        </authorList>
    </citation>
    <scope>NUCLEOTIDE SEQUENCE [LARGE SCALE GENOMIC DNA]</scope>
    <source>
        <tissue evidence="2">Muscle</tissue>
    </source>
</reference>